<dbReference type="EMBL" id="FOTF01000001">
    <property type="protein sequence ID" value="SFK70300.1"/>
    <property type="molecule type" value="Genomic_DNA"/>
</dbReference>
<keyword evidence="1" id="KW-0812">Transmembrane</keyword>
<evidence type="ECO:0000313" key="2">
    <source>
        <dbReference type="EMBL" id="SFK70300.1"/>
    </source>
</evidence>
<sequence>MTNALAIGLVTFIAAFFALDFFVLDLDAPLFLARKFYDMLEWLAFWR</sequence>
<proteinExistence type="predicted"/>
<gene>
    <name evidence="2" type="ORF">SAMN04488004_10168</name>
</gene>
<reference evidence="2 3" key="1">
    <citation type="submission" date="2016-10" db="EMBL/GenBank/DDBJ databases">
        <authorList>
            <person name="de Groot N.N."/>
        </authorList>
    </citation>
    <scope>NUCLEOTIDE SEQUENCE [LARGE SCALE GENOMIC DNA]</scope>
    <source>
        <strain evidence="2 3">DSM 16199</strain>
    </source>
</reference>
<keyword evidence="1" id="KW-0472">Membrane</keyword>
<dbReference type="AlphaFoldDB" id="A0A1I4BPI7"/>
<organism evidence="2 3">
    <name type="scientific">Loktanella salsilacus</name>
    <dbReference type="NCBI Taxonomy" id="195913"/>
    <lineage>
        <taxon>Bacteria</taxon>
        <taxon>Pseudomonadati</taxon>
        <taxon>Pseudomonadota</taxon>
        <taxon>Alphaproteobacteria</taxon>
        <taxon>Rhodobacterales</taxon>
        <taxon>Roseobacteraceae</taxon>
        <taxon>Loktanella</taxon>
    </lineage>
</organism>
<dbReference type="STRING" id="195913.SAMN04488004_10168"/>
<dbReference type="Proteomes" id="UP000199550">
    <property type="component" value="Unassembled WGS sequence"/>
</dbReference>
<evidence type="ECO:0000256" key="1">
    <source>
        <dbReference type="SAM" id="Phobius"/>
    </source>
</evidence>
<dbReference type="GeneID" id="97890786"/>
<name>A0A1I4BPI7_9RHOB</name>
<keyword evidence="1" id="KW-1133">Transmembrane helix</keyword>
<evidence type="ECO:0008006" key="4">
    <source>
        <dbReference type="Google" id="ProtNLM"/>
    </source>
</evidence>
<evidence type="ECO:0000313" key="3">
    <source>
        <dbReference type="Proteomes" id="UP000199550"/>
    </source>
</evidence>
<accession>A0A1I4BPI7</accession>
<protein>
    <recommendedName>
        <fullName evidence="4">Glyceraldehyde-3-phosphate dehydrogenase</fullName>
    </recommendedName>
</protein>
<keyword evidence="3" id="KW-1185">Reference proteome</keyword>
<dbReference type="RefSeq" id="WP_175499111.1">
    <property type="nucleotide sequence ID" value="NZ_CAXIDI010000013.1"/>
</dbReference>
<feature type="transmembrane region" description="Helical" evidence="1">
    <location>
        <begin position="6"/>
        <end position="26"/>
    </location>
</feature>